<dbReference type="STRING" id="1117314.PCIT_07692"/>
<reference evidence="1" key="1">
    <citation type="journal article" date="2012" name="J. Bacteriol.">
        <title>Genome sequences of type strains of seven species of the marine bacterium Pseudoalteromonas.</title>
        <authorList>
            <person name="Xie B.B."/>
            <person name="Shu Y.L."/>
            <person name="Qin Q.L."/>
            <person name="Rong J.C."/>
            <person name="Zhang X.Y."/>
            <person name="Chen X.L."/>
            <person name="Shi M."/>
            <person name="He H.L."/>
            <person name="Zhou B.C."/>
            <person name="Zhang Y.Z."/>
        </authorList>
    </citation>
    <scope>NUCLEOTIDE SEQUENCE [LARGE SCALE GENOMIC DNA]</scope>
    <source>
        <strain evidence="1">NCIMB 1889</strain>
    </source>
</reference>
<accession>U1KQL1</accession>
<dbReference type="AlphaFoldDB" id="U1KQL1"/>
<dbReference type="EMBL" id="AHBZ02000090">
    <property type="protein sequence ID" value="ERG19264.1"/>
    <property type="molecule type" value="Genomic_DNA"/>
</dbReference>
<comment type="caution">
    <text evidence="1">The sequence shown here is derived from an EMBL/GenBank/DDBJ whole genome shotgun (WGS) entry which is preliminary data.</text>
</comment>
<organism evidence="1">
    <name type="scientific">Pseudoalteromonas citrea DSM 8771</name>
    <dbReference type="NCBI Taxonomy" id="1117314"/>
    <lineage>
        <taxon>Bacteria</taxon>
        <taxon>Pseudomonadati</taxon>
        <taxon>Pseudomonadota</taxon>
        <taxon>Gammaproteobacteria</taxon>
        <taxon>Alteromonadales</taxon>
        <taxon>Pseudoalteromonadaceae</taxon>
        <taxon>Pseudoalteromonas</taxon>
    </lineage>
</organism>
<sequence length="82" mass="9350">MANTEVDDTQVYVLFAQLEELLAESDIEASDKIEELLNLLQQTPFKSQLIKLGEVVDDYDFDDATALFYTLKNTYKEPQTAV</sequence>
<evidence type="ECO:0000313" key="1">
    <source>
        <dbReference type="EMBL" id="ERG19264.1"/>
    </source>
</evidence>
<protein>
    <submittedName>
        <fullName evidence="1">Uncharacterized protein</fullName>
    </submittedName>
</protein>
<reference evidence="1" key="2">
    <citation type="submission" date="2013-04" db="EMBL/GenBank/DDBJ databases">
        <title>Genome sequence of Pseudoalteromonas citrea.</title>
        <authorList>
            <person name="Xie B.-B."/>
            <person name="Rong J.-C."/>
            <person name="Qin Q.-L."/>
            <person name="Shu Y.-L."/>
            <person name="Zhang Y.-Z."/>
        </authorList>
    </citation>
    <scope>NUCLEOTIDE SEQUENCE</scope>
    <source>
        <strain evidence="1">NCIMB 1889</strain>
    </source>
</reference>
<gene>
    <name evidence="1" type="ORF">PCIT_07692</name>
</gene>
<name>U1KQL1_9GAMM</name>
<proteinExistence type="predicted"/>